<organism evidence="4 5">
    <name type="scientific">Apiospora arundinis</name>
    <dbReference type="NCBI Taxonomy" id="335852"/>
    <lineage>
        <taxon>Eukaryota</taxon>
        <taxon>Fungi</taxon>
        <taxon>Dikarya</taxon>
        <taxon>Ascomycota</taxon>
        <taxon>Pezizomycotina</taxon>
        <taxon>Sordariomycetes</taxon>
        <taxon>Xylariomycetidae</taxon>
        <taxon>Amphisphaeriales</taxon>
        <taxon>Apiosporaceae</taxon>
        <taxon>Apiospora</taxon>
    </lineage>
</organism>
<evidence type="ECO:0000259" key="3">
    <source>
        <dbReference type="Pfam" id="PF22664"/>
    </source>
</evidence>
<dbReference type="Proteomes" id="UP001390339">
    <property type="component" value="Unassembled WGS sequence"/>
</dbReference>
<name>A0ABR2I8U6_9PEZI</name>
<dbReference type="Gene3D" id="3.30.559.10">
    <property type="entry name" value="Chloramphenicol acetyltransferase-like domain"/>
    <property type="match status" value="2"/>
</dbReference>
<feature type="region of interest" description="Disordered" evidence="2">
    <location>
        <begin position="491"/>
        <end position="515"/>
    </location>
</feature>
<dbReference type="InterPro" id="IPR054710">
    <property type="entry name" value="Tri101-like_N"/>
</dbReference>
<keyword evidence="5" id="KW-1185">Reference proteome</keyword>
<accession>A0ABR2I8U6</accession>
<dbReference type="InterPro" id="IPR023213">
    <property type="entry name" value="CAT-like_dom_sf"/>
</dbReference>
<proteinExistence type="predicted"/>
<protein>
    <submittedName>
        <fullName evidence="4">Anthranilate n-hydroxycinnamoyl/benzoyltransferase</fullName>
    </submittedName>
</protein>
<gene>
    <name evidence="4" type="ORF">PGQ11_010094</name>
</gene>
<comment type="caution">
    <text evidence="4">The sequence shown here is derived from an EMBL/GenBank/DDBJ whole genome shotgun (WGS) entry which is preliminary data.</text>
</comment>
<dbReference type="PANTHER" id="PTHR31642:SF310">
    <property type="entry name" value="FATTY ALCOHOL:CAFFEOYL-COA ACYLTRANSFERASE"/>
    <property type="match status" value="1"/>
</dbReference>
<evidence type="ECO:0000256" key="1">
    <source>
        <dbReference type="ARBA" id="ARBA00022679"/>
    </source>
</evidence>
<sequence>MAEPLHVLNQVAPREYVNFTLCFPFNDDMAQEAVTHLQHCVDECLQQNPHLAGAIQEQDTPQRNTLAYTPQPTRVAIEQLRPSCFVSSDGSRRALTYDDIRAGGFSPGLFWGEIFAPVGNPAIVDNNLVPVLIVRTIFVKGGLLLGVFIHHAMSDGLVATALINDLAARSRGEELGSIPNGGVLPGRQQLPLGRPSAEFEERVRDLRETRGFSSEETMAALLPEWTTVTTAPDREVNFSIKNPLPANQSPRVGKIFHISKTKLQRLSQTLAGIGSKPSTNVALMALFWAYVAKARMRAVGVEDWSALQSAREKEKKVISNGNGNNHDNDMAAQAIVVAAWKPSSKSSLERKDTGANGRGGGFGPETLDAIDHFCGNMAKTPIATLPSTQLLWQAAGSSAQEEESVGTQAKKQEEALAEIAAVITRSLDTLDAEFVRQRAAMLESLADVTVMAMDHDFEAPQNVLFNSHRFLAGADTVWDIPGLLAEANNGAAGAGSNGHGNSDSGGSSRRRKPEVIRKGRKVWGQGTVLVMPSSRDSDVLEVMLAMSGTAMGELCRDEGWMGWVERVVD</sequence>
<evidence type="ECO:0000313" key="5">
    <source>
        <dbReference type="Proteomes" id="UP001390339"/>
    </source>
</evidence>
<evidence type="ECO:0000313" key="4">
    <source>
        <dbReference type="EMBL" id="KAK8859360.1"/>
    </source>
</evidence>
<keyword evidence="1" id="KW-0808">Transferase</keyword>
<dbReference type="Pfam" id="PF22664">
    <property type="entry name" value="TRI-like_N"/>
    <property type="match status" value="1"/>
</dbReference>
<dbReference type="InterPro" id="IPR050317">
    <property type="entry name" value="Plant_Fungal_Acyltransferase"/>
</dbReference>
<feature type="domain" description="Trichothecene 3-O-acetyltransferase-like N-terminal" evidence="3">
    <location>
        <begin position="16"/>
        <end position="164"/>
    </location>
</feature>
<evidence type="ECO:0000256" key="2">
    <source>
        <dbReference type="SAM" id="MobiDB-lite"/>
    </source>
</evidence>
<reference evidence="4 5" key="1">
    <citation type="journal article" date="2024" name="IMA Fungus">
        <title>Apiospora arundinis, a panoply of carbohydrate-active enzymes and secondary metabolites.</title>
        <authorList>
            <person name="Sorensen T."/>
            <person name="Petersen C."/>
            <person name="Muurmann A.T."/>
            <person name="Christiansen J.V."/>
            <person name="Brundto M.L."/>
            <person name="Overgaard C.K."/>
            <person name="Boysen A.T."/>
            <person name="Wollenberg R.D."/>
            <person name="Larsen T.O."/>
            <person name="Sorensen J.L."/>
            <person name="Nielsen K.L."/>
            <person name="Sondergaard T.E."/>
        </authorList>
    </citation>
    <scope>NUCLEOTIDE SEQUENCE [LARGE SCALE GENOMIC DNA]</scope>
    <source>
        <strain evidence="4 5">AAU 773</strain>
    </source>
</reference>
<dbReference type="EMBL" id="JAPCWZ010000006">
    <property type="protein sequence ID" value="KAK8859360.1"/>
    <property type="molecule type" value="Genomic_DNA"/>
</dbReference>
<dbReference type="PANTHER" id="PTHR31642">
    <property type="entry name" value="TRICHOTHECENE 3-O-ACETYLTRANSFERASE"/>
    <property type="match status" value="1"/>
</dbReference>